<comment type="caution">
    <text evidence="1">The sequence shown here is derived from an EMBL/GenBank/DDBJ whole genome shotgun (WGS) entry which is preliminary data.</text>
</comment>
<protein>
    <recommendedName>
        <fullName evidence="3">Adhesin domain-containing protein</fullName>
    </recommendedName>
</protein>
<organism evidence="1 2">
    <name type="scientific">Rubrivirga litoralis</name>
    <dbReference type="NCBI Taxonomy" id="3075598"/>
    <lineage>
        <taxon>Bacteria</taxon>
        <taxon>Pseudomonadati</taxon>
        <taxon>Rhodothermota</taxon>
        <taxon>Rhodothermia</taxon>
        <taxon>Rhodothermales</taxon>
        <taxon>Rubricoccaceae</taxon>
        <taxon>Rubrivirga</taxon>
    </lineage>
</organism>
<proteinExistence type="predicted"/>
<dbReference type="RefSeq" id="WP_311662950.1">
    <property type="nucleotide sequence ID" value="NZ_JAVRHT010000014.1"/>
</dbReference>
<evidence type="ECO:0000313" key="1">
    <source>
        <dbReference type="EMBL" id="MDT0631608.1"/>
    </source>
</evidence>
<reference evidence="1 2" key="1">
    <citation type="submission" date="2023-09" db="EMBL/GenBank/DDBJ databases">
        <authorList>
            <person name="Rey-Velasco X."/>
        </authorList>
    </citation>
    <scope>NUCLEOTIDE SEQUENCE [LARGE SCALE GENOMIC DNA]</scope>
    <source>
        <strain evidence="1 2">F394</strain>
    </source>
</reference>
<keyword evidence="2" id="KW-1185">Reference proteome</keyword>
<accession>A0ABU3BQP6</accession>
<dbReference type="Proteomes" id="UP001267426">
    <property type="component" value="Unassembled WGS sequence"/>
</dbReference>
<gene>
    <name evidence="1" type="ORF">RM540_07580</name>
</gene>
<evidence type="ECO:0008006" key="3">
    <source>
        <dbReference type="Google" id="ProtNLM"/>
    </source>
</evidence>
<name>A0ABU3BQP6_9BACT</name>
<dbReference type="EMBL" id="JAVRHT010000014">
    <property type="protein sequence ID" value="MDT0631608.1"/>
    <property type="molecule type" value="Genomic_DNA"/>
</dbReference>
<evidence type="ECO:0000313" key="2">
    <source>
        <dbReference type="Proteomes" id="UP001267426"/>
    </source>
</evidence>
<sequence>MPLPDPLPARSTATLDARVRARIVHDLLDGGHHLLDAPDSGALTVRVTVDREAGTLRLDTFPEIEDEVETAIGSVRAVVTVEGQPEGRYDDDTGHIEIDVPLHLDVKSLLARDSNAVITLGSRGDVDEPGLSGTGDPFDAGDTAVRLVGQGTFEGGSLDGAALWLVLEGTVADVSEAE</sequence>